<evidence type="ECO:0000256" key="7">
    <source>
        <dbReference type="ARBA" id="ARBA00023136"/>
    </source>
</evidence>
<dbReference type="InterPro" id="IPR036259">
    <property type="entry name" value="MFS_trans_sf"/>
</dbReference>
<feature type="domain" description="Major facilitator superfamily (MFS) profile" evidence="9">
    <location>
        <begin position="15"/>
        <end position="395"/>
    </location>
</feature>
<evidence type="ECO:0000256" key="3">
    <source>
        <dbReference type="ARBA" id="ARBA00022448"/>
    </source>
</evidence>
<feature type="transmembrane region" description="Helical" evidence="8">
    <location>
        <begin position="218"/>
        <end position="240"/>
    </location>
</feature>
<comment type="similarity">
    <text evidence="2">Belongs to the major facilitator superfamily.</text>
</comment>
<feature type="transmembrane region" description="Helical" evidence="8">
    <location>
        <begin position="246"/>
        <end position="265"/>
    </location>
</feature>
<keyword evidence="6 8" id="KW-1133">Transmembrane helix</keyword>
<feature type="transmembrane region" description="Helical" evidence="8">
    <location>
        <begin position="52"/>
        <end position="73"/>
    </location>
</feature>
<feature type="transmembrane region" description="Helical" evidence="8">
    <location>
        <begin position="12"/>
        <end position="32"/>
    </location>
</feature>
<keyword evidence="5 8" id="KW-0812">Transmembrane</keyword>
<organism evidence="10 11">
    <name type="scientific">Leucobacter tardus</name>
    <dbReference type="NCBI Taxonomy" id="501483"/>
    <lineage>
        <taxon>Bacteria</taxon>
        <taxon>Bacillati</taxon>
        <taxon>Actinomycetota</taxon>
        <taxon>Actinomycetes</taxon>
        <taxon>Micrococcales</taxon>
        <taxon>Microbacteriaceae</taxon>
        <taxon>Leucobacter</taxon>
    </lineage>
</organism>
<keyword evidence="7 8" id="KW-0472">Membrane</keyword>
<feature type="transmembrane region" description="Helical" evidence="8">
    <location>
        <begin position="369"/>
        <end position="389"/>
    </location>
</feature>
<gene>
    <name evidence="10" type="ORF">J4H85_04695</name>
</gene>
<name>A0A939TU23_9MICO</name>
<sequence>MGWEGHRRGSPAYRRILIALLGAGIATFAQLYSPQGILPLIASDLEVDPSRASLSISAATTGLAVSVLPWSLVADRIGRVTAMRIALVSATVLGLCMPWCPWFDLLLGVRILEGVALGGIPGVAVTYLSEEIDRTHAAVAAGTYVAGTTIGGLAGRLIAAPIADAADWRLGAFAVAVLAAIATAVFFIVTPRPQGFRSHPASVRSVLRMSGRLMRTPGLVVLYGQGFLLMGGFVAAYNYLTFRLEAAPFFIPIGLASLLFLAYLAGTVSSRLVGGLAGRTGRKPLLLGSTAVMIAGTLLTLSPSLVVVVVGLVVLTGGFFGAHSVASGWAGARAEQGRSQSASLYNLWYYAGSSVFGFLGGIAWSHLGWAGVVVMVTGLALLAAVWAATTPEDAPRGTRA</sequence>
<evidence type="ECO:0000256" key="6">
    <source>
        <dbReference type="ARBA" id="ARBA00022989"/>
    </source>
</evidence>
<evidence type="ECO:0000259" key="9">
    <source>
        <dbReference type="PROSITE" id="PS50850"/>
    </source>
</evidence>
<dbReference type="RefSeq" id="WP_208237418.1">
    <property type="nucleotide sequence ID" value="NZ_BAAAQU010000001.1"/>
</dbReference>
<evidence type="ECO:0000256" key="2">
    <source>
        <dbReference type="ARBA" id="ARBA00008335"/>
    </source>
</evidence>
<dbReference type="SUPFAM" id="SSF103473">
    <property type="entry name" value="MFS general substrate transporter"/>
    <property type="match status" value="1"/>
</dbReference>
<dbReference type="Pfam" id="PF07690">
    <property type="entry name" value="MFS_1"/>
    <property type="match status" value="1"/>
</dbReference>
<evidence type="ECO:0000256" key="5">
    <source>
        <dbReference type="ARBA" id="ARBA00022692"/>
    </source>
</evidence>
<dbReference type="AlphaFoldDB" id="A0A939TU23"/>
<feature type="transmembrane region" description="Helical" evidence="8">
    <location>
        <begin position="141"/>
        <end position="162"/>
    </location>
</feature>
<feature type="transmembrane region" description="Helical" evidence="8">
    <location>
        <begin position="85"/>
        <end position="105"/>
    </location>
</feature>
<dbReference type="PROSITE" id="PS50850">
    <property type="entry name" value="MFS"/>
    <property type="match status" value="1"/>
</dbReference>
<keyword evidence="4" id="KW-1003">Cell membrane</keyword>
<feature type="transmembrane region" description="Helical" evidence="8">
    <location>
        <begin position="285"/>
        <end position="302"/>
    </location>
</feature>
<comment type="caution">
    <text evidence="10">The sequence shown here is derived from an EMBL/GenBank/DDBJ whole genome shotgun (WGS) entry which is preliminary data.</text>
</comment>
<feature type="transmembrane region" description="Helical" evidence="8">
    <location>
        <begin position="111"/>
        <end position="129"/>
    </location>
</feature>
<accession>A0A939TU23</accession>
<proteinExistence type="inferred from homology"/>
<evidence type="ECO:0000256" key="1">
    <source>
        <dbReference type="ARBA" id="ARBA00004651"/>
    </source>
</evidence>
<protein>
    <submittedName>
        <fullName evidence="10">MFS transporter</fullName>
    </submittedName>
</protein>
<feature type="transmembrane region" description="Helical" evidence="8">
    <location>
        <begin position="344"/>
        <end position="363"/>
    </location>
</feature>
<evidence type="ECO:0000313" key="10">
    <source>
        <dbReference type="EMBL" id="MBO2989295.1"/>
    </source>
</evidence>
<dbReference type="InterPro" id="IPR020846">
    <property type="entry name" value="MFS_dom"/>
</dbReference>
<dbReference type="InterPro" id="IPR011701">
    <property type="entry name" value="MFS"/>
</dbReference>
<evidence type="ECO:0000256" key="4">
    <source>
        <dbReference type="ARBA" id="ARBA00022475"/>
    </source>
</evidence>
<dbReference type="GO" id="GO:0005886">
    <property type="term" value="C:plasma membrane"/>
    <property type="evidence" value="ECO:0007669"/>
    <property type="project" value="UniProtKB-SubCell"/>
</dbReference>
<dbReference type="CDD" id="cd17324">
    <property type="entry name" value="MFS_NepI_like"/>
    <property type="match status" value="1"/>
</dbReference>
<dbReference type="Proteomes" id="UP000668403">
    <property type="component" value="Unassembled WGS sequence"/>
</dbReference>
<dbReference type="EMBL" id="JAGFBF010000002">
    <property type="protein sequence ID" value="MBO2989295.1"/>
    <property type="molecule type" value="Genomic_DNA"/>
</dbReference>
<dbReference type="Gene3D" id="1.20.1250.20">
    <property type="entry name" value="MFS general substrate transporter like domains"/>
    <property type="match status" value="2"/>
</dbReference>
<evidence type="ECO:0000256" key="8">
    <source>
        <dbReference type="SAM" id="Phobius"/>
    </source>
</evidence>
<comment type="subcellular location">
    <subcellularLocation>
        <location evidence="1">Cell membrane</location>
        <topology evidence="1">Multi-pass membrane protein</topology>
    </subcellularLocation>
</comment>
<evidence type="ECO:0000313" key="11">
    <source>
        <dbReference type="Proteomes" id="UP000668403"/>
    </source>
</evidence>
<keyword evidence="3" id="KW-0813">Transport</keyword>
<feature type="transmembrane region" description="Helical" evidence="8">
    <location>
        <begin position="308"/>
        <end position="332"/>
    </location>
</feature>
<dbReference type="PANTHER" id="PTHR43271:SF1">
    <property type="entry name" value="INNER MEMBRANE TRANSPORT PROTEIN YNFM"/>
    <property type="match status" value="1"/>
</dbReference>
<keyword evidence="11" id="KW-1185">Reference proteome</keyword>
<feature type="transmembrane region" description="Helical" evidence="8">
    <location>
        <begin position="168"/>
        <end position="189"/>
    </location>
</feature>
<dbReference type="GO" id="GO:0022857">
    <property type="term" value="F:transmembrane transporter activity"/>
    <property type="evidence" value="ECO:0007669"/>
    <property type="project" value="InterPro"/>
</dbReference>
<dbReference type="PANTHER" id="PTHR43271">
    <property type="entry name" value="BLL2771 PROTEIN"/>
    <property type="match status" value="1"/>
</dbReference>
<reference evidence="10" key="1">
    <citation type="submission" date="2021-03" db="EMBL/GenBank/DDBJ databases">
        <title>Leucobacter chromiisoli sp. nov., isolated from chromium-containing soil of chemical plant.</title>
        <authorList>
            <person name="Xu Z."/>
        </authorList>
    </citation>
    <scope>NUCLEOTIDE SEQUENCE</scope>
    <source>
        <strain evidence="10">K 70/01</strain>
    </source>
</reference>